<comment type="caution">
    <text evidence="3">The sequence shown here is derived from an EMBL/GenBank/DDBJ whole genome shotgun (WGS) entry which is preliminary data.</text>
</comment>
<evidence type="ECO:0000313" key="4">
    <source>
        <dbReference type="EMBL" id="MDR6838974.1"/>
    </source>
</evidence>
<evidence type="ECO:0000256" key="2">
    <source>
        <dbReference type="SAM" id="MobiDB-lite"/>
    </source>
</evidence>
<reference evidence="3 5" key="1">
    <citation type="submission" date="2023-07" db="EMBL/GenBank/DDBJ databases">
        <title>Sorghum-associated microbial communities from plants grown in Nebraska, USA.</title>
        <authorList>
            <person name="Schachtman D."/>
        </authorList>
    </citation>
    <scope>NUCLEOTIDE SEQUENCE</scope>
    <source>
        <strain evidence="4 5">BE105</strain>
        <strain evidence="3">BE69</strain>
    </source>
</reference>
<evidence type="ECO:0000256" key="1">
    <source>
        <dbReference type="SAM" id="Coils"/>
    </source>
</evidence>
<sequence>MQQSEQPNEPPSRGEKKTATQPSTTTPVNRRHDLLVGTRPLFLKTRATDNELLRPYKRCLVDIVVSEKHLDEALNAANALFNALEGKKHRVSLGASNAHARRAEVDVREVPIKNRYYRQVWSPDRVTIVRIGRLELGLTLFEMTENVEMMRVGSGKYVPVRDLTTEQLRRFKEPHYWRTHDDIPSGRLALQAYSANWRVPWVQVWRESKAGQFAAMVPSIVKALEAAVPDLERKGAEAEVRAAEEERKRDEEWRRAREKAERARQDKARQDSRNDLLLAIAAWEQTRSIHAYFQAVEQQLEQLATHEASELRERLEKARALVGEPDALAHLLNWRAPQER</sequence>
<dbReference type="EMBL" id="JAVDTS010000006">
    <property type="protein sequence ID" value="MDR6838974.1"/>
    <property type="molecule type" value="Genomic_DNA"/>
</dbReference>
<organism evidence="3 6">
    <name type="scientific">Acidovorax delafieldii</name>
    <name type="common">Pseudomonas delafieldii</name>
    <dbReference type="NCBI Taxonomy" id="47920"/>
    <lineage>
        <taxon>Bacteria</taxon>
        <taxon>Pseudomonadati</taxon>
        <taxon>Pseudomonadota</taxon>
        <taxon>Betaproteobacteria</taxon>
        <taxon>Burkholderiales</taxon>
        <taxon>Comamonadaceae</taxon>
        <taxon>Acidovorax</taxon>
    </lineage>
</organism>
<dbReference type="RefSeq" id="WP_209820167.1">
    <property type="nucleotide sequence ID" value="NZ_JAVDTL010000004.1"/>
</dbReference>
<evidence type="ECO:0000313" key="6">
    <source>
        <dbReference type="Proteomes" id="UP001253458"/>
    </source>
</evidence>
<evidence type="ECO:0000313" key="5">
    <source>
        <dbReference type="Proteomes" id="UP001249076"/>
    </source>
</evidence>
<gene>
    <name evidence="3" type="ORF">J2W88_003265</name>
    <name evidence="4" type="ORF">J2W93_003828</name>
</gene>
<feature type="compositionally biased region" description="Polar residues" evidence="2">
    <location>
        <begin position="19"/>
        <end position="28"/>
    </location>
</feature>
<name>A0AAJ2F2Q9_ACIDE</name>
<accession>A0AAJ2F2Q9</accession>
<keyword evidence="1" id="KW-0175">Coiled coil</keyword>
<dbReference type="EMBL" id="JAVDTL010000004">
    <property type="protein sequence ID" value="MDR6767984.1"/>
    <property type="molecule type" value="Genomic_DNA"/>
</dbReference>
<evidence type="ECO:0000313" key="3">
    <source>
        <dbReference type="EMBL" id="MDR6767984.1"/>
    </source>
</evidence>
<dbReference type="Proteomes" id="UP001253458">
    <property type="component" value="Unassembled WGS sequence"/>
</dbReference>
<feature type="region of interest" description="Disordered" evidence="2">
    <location>
        <begin position="1"/>
        <end position="32"/>
    </location>
</feature>
<dbReference type="Proteomes" id="UP001249076">
    <property type="component" value="Unassembled WGS sequence"/>
</dbReference>
<keyword evidence="5" id="KW-1185">Reference proteome</keyword>
<dbReference type="AlphaFoldDB" id="A0AAJ2F2Q9"/>
<feature type="coiled-coil region" evidence="1">
    <location>
        <begin position="221"/>
        <end position="263"/>
    </location>
</feature>
<protein>
    <submittedName>
        <fullName evidence="3">Uncharacterized protein</fullName>
    </submittedName>
</protein>
<proteinExistence type="predicted"/>